<organism evidence="1 2">
    <name type="scientific">Smittium culicis</name>
    <dbReference type="NCBI Taxonomy" id="133412"/>
    <lineage>
        <taxon>Eukaryota</taxon>
        <taxon>Fungi</taxon>
        <taxon>Fungi incertae sedis</taxon>
        <taxon>Zoopagomycota</taxon>
        <taxon>Kickxellomycotina</taxon>
        <taxon>Harpellomycetes</taxon>
        <taxon>Harpellales</taxon>
        <taxon>Legeriomycetaceae</taxon>
        <taxon>Smittium</taxon>
    </lineage>
</organism>
<dbReference type="OrthoDB" id="5652971at2759"/>
<protein>
    <submittedName>
        <fullName evidence="1">Uncharacterized protein</fullName>
    </submittedName>
</protein>
<dbReference type="Proteomes" id="UP000187283">
    <property type="component" value="Unassembled WGS sequence"/>
</dbReference>
<evidence type="ECO:0000313" key="1">
    <source>
        <dbReference type="EMBL" id="OMJ13336.1"/>
    </source>
</evidence>
<gene>
    <name evidence="1" type="ORF">AYI70_g8563</name>
</gene>
<name>A0A1R1XFG7_9FUNG</name>
<reference evidence="1 2" key="1">
    <citation type="submission" date="2017-01" db="EMBL/GenBank/DDBJ databases">
        <authorList>
            <person name="Mah S.A."/>
            <person name="Swanson W.J."/>
            <person name="Moy G.W."/>
            <person name="Vacquier V.D."/>
        </authorList>
    </citation>
    <scope>NUCLEOTIDE SEQUENCE [LARGE SCALE GENOMIC DNA]</scope>
    <source>
        <strain evidence="1 2">GSMNP</strain>
    </source>
</reference>
<dbReference type="AlphaFoldDB" id="A0A1R1XFG7"/>
<proteinExistence type="predicted"/>
<dbReference type="EMBL" id="LSSN01003533">
    <property type="protein sequence ID" value="OMJ13336.1"/>
    <property type="molecule type" value="Genomic_DNA"/>
</dbReference>
<accession>A0A1R1XFG7</accession>
<keyword evidence="2" id="KW-1185">Reference proteome</keyword>
<comment type="caution">
    <text evidence="1">The sequence shown here is derived from an EMBL/GenBank/DDBJ whole genome shotgun (WGS) entry which is preliminary data.</text>
</comment>
<sequence length="188" mass="20530">MDFFKSFKKRTGSNNSDGAGLGIRIPKAGSKKVTFGYIKEKLSMFSMKSRACGDTFQHTPSLRTESIPFFYQKEYVETDVHRDFLGYKTGSVCESTSESIGTLSSGAFIADRATSTVEASDEDSSETLWIHNVEGLNLGGKNHIPEIQLINNVYSGCECVSGSFSIDLAIDTDPICLHFIISADVLGI</sequence>
<evidence type="ECO:0000313" key="2">
    <source>
        <dbReference type="Proteomes" id="UP000187283"/>
    </source>
</evidence>